<reference evidence="1 2" key="1">
    <citation type="journal article" date="2018" name="bioRxiv">
        <title>Evidence of independent acquisition and adaption of ultra-small bacteria to human hosts across the highly diverse yet reduced genomes of the phylum Saccharibacteria.</title>
        <authorList>
            <person name="McLean J.S."/>
            <person name="Bor B."/>
            <person name="To T.T."/>
            <person name="Liu Q."/>
            <person name="Kearns K.A."/>
            <person name="Solden L.M."/>
            <person name="Wrighton K.C."/>
            <person name="He X."/>
            <person name="Shi W."/>
        </authorList>
    </citation>
    <scope>NUCLEOTIDE SEQUENCE [LARGE SCALE GENOMIC DNA]</scope>
    <source>
        <strain evidence="1 2">TM7_G3_2_Rum_HOT_351B</strain>
    </source>
</reference>
<dbReference type="RefSeq" id="WP_129734467.1">
    <property type="nucleotide sequence ID" value="NZ_PRLM01000001.1"/>
</dbReference>
<dbReference type="Proteomes" id="UP001191019">
    <property type="component" value="Unassembled WGS sequence"/>
</dbReference>
<evidence type="ECO:0000313" key="2">
    <source>
        <dbReference type="Proteomes" id="UP001191019"/>
    </source>
</evidence>
<proteinExistence type="predicted"/>
<comment type="caution">
    <text evidence="1">The sequence shown here is derived from an EMBL/GenBank/DDBJ whole genome shotgun (WGS) entry which is preliminary data.</text>
</comment>
<gene>
    <name evidence="1" type="primary">rsh</name>
    <name evidence="1" type="ORF">G3RUM_00173</name>
</gene>
<accession>A0ABY0FPQ4</accession>
<reference evidence="1 2" key="2">
    <citation type="journal article" date="2020" name="Cell Rep.">
        <title>Acquisition and Adaptation of Ultra-small Parasitic Reduced Genome Bacteria to Mammalian Hosts.</title>
        <authorList>
            <person name="McLean J.S."/>
            <person name="Bor B."/>
            <person name="Kerns K.A."/>
            <person name="Liu Q."/>
            <person name="To T.T."/>
            <person name="Solden L."/>
            <person name="Hendrickson E.L."/>
            <person name="Wrighton K."/>
            <person name="Shi W."/>
            <person name="He X."/>
        </authorList>
    </citation>
    <scope>NUCLEOTIDE SEQUENCE [LARGE SCALE GENOMIC DNA]</scope>
    <source>
        <strain evidence="1 2">TM7_G3_2_Rum_HOT_351B</strain>
    </source>
</reference>
<keyword evidence="1" id="KW-0808">Transferase</keyword>
<dbReference type="EMBL" id="PRLM01000001">
    <property type="protein sequence ID" value="RYC75228.1"/>
    <property type="molecule type" value="Genomic_DNA"/>
</dbReference>
<dbReference type="Gene3D" id="1.10.3210.10">
    <property type="entry name" value="Hypothetical protein af1432"/>
    <property type="match status" value="1"/>
</dbReference>
<name>A0ABY0FPQ4_9BACT</name>
<sequence>MTFYEQREEIIAKLPKAERDKRRRQLEQSDIKVAKMRTRLKVHFDDLGLEQSMDALGYMCEKHGDQIRKNGEQYISHPLSMACTFQCLKIPNDDIFATLLLHDVIEESAPDGTRLFTSEVAKLAEDLPVGPVVKAAVRLMTLSRAYPGESDYEMKQRYIQQLIDEDKPENKVATIGKGLDRWNNITTMPELSQRAIRKNVLETSILLLPALKKAKTKWPREANILFLIRSTIKSMNNMLATYNGITDLHDENELKRLIEDKNYLNEQA</sequence>
<organism evidence="1 2">
    <name type="scientific">Candidatus Nanosyncoccus alces</name>
    <dbReference type="NCBI Taxonomy" id="2171997"/>
    <lineage>
        <taxon>Bacteria</taxon>
        <taxon>Candidatus Saccharimonadota</taxon>
        <taxon>Candidatus Nanosyncoccalia</taxon>
        <taxon>Candidatus Nanosyncoccales</taxon>
        <taxon>Candidatus Nanosyncoccaceae</taxon>
        <taxon>Candidatus Nanosyncoccus</taxon>
    </lineage>
</organism>
<dbReference type="SUPFAM" id="SSF109604">
    <property type="entry name" value="HD-domain/PDEase-like"/>
    <property type="match status" value="1"/>
</dbReference>
<dbReference type="GO" id="GO:0008728">
    <property type="term" value="F:GTP diphosphokinase activity"/>
    <property type="evidence" value="ECO:0007669"/>
    <property type="project" value="UniProtKB-EC"/>
</dbReference>
<protein>
    <submittedName>
        <fullName evidence="1">GTP pyrophosphokinase rsh</fullName>
        <ecNumber evidence="1">2.7.6.5</ecNumber>
    </submittedName>
</protein>
<keyword evidence="2" id="KW-1185">Reference proteome</keyword>
<evidence type="ECO:0000313" key="1">
    <source>
        <dbReference type="EMBL" id="RYC75228.1"/>
    </source>
</evidence>
<dbReference type="EC" id="2.7.6.5" evidence="1"/>